<proteinExistence type="predicted"/>
<name>A0ABY6SU92_9CLOT</name>
<dbReference type="Proteomes" id="UP000277570">
    <property type="component" value="Unassembled WGS sequence"/>
</dbReference>
<evidence type="ECO:0000313" key="2">
    <source>
        <dbReference type="Proteomes" id="UP000277570"/>
    </source>
</evidence>
<keyword evidence="2" id="KW-1185">Reference proteome</keyword>
<dbReference type="RefSeq" id="WP_125148813.1">
    <property type="nucleotide sequence ID" value="NZ_UYIN01000008.1"/>
</dbReference>
<reference evidence="1 2" key="1">
    <citation type="submission" date="2018-11" db="EMBL/GenBank/DDBJ databases">
        <authorList>
            <consortium name="Pathogen Informatics"/>
        </authorList>
    </citation>
    <scope>NUCLEOTIDE SEQUENCE [LARGE SCALE GENOMIC DNA]</scope>
    <source>
        <strain evidence="1 2">NCTC10913</strain>
    </source>
</reference>
<organism evidence="1 2">
    <name type="scientific">Clostridium carnis</name>
    <dbReference type="NCBI Taxonomy" id="1530"/>
    <lineage>
        <taxon>Bacteria</taxon>
        <taxon>Bacillati</taxon>
        <taxon>Bacillota</taxon>
        <taxon>Clostridia</taxon>
        <taxon>Eubacteriales</taxon>
        <taxon>Clostridiaceae</taxon>
        <taxon>Clostridium</taxon>
    </lineage>
</organism>
<gene>
    <name evidence="1" type="ORF">NCTC10913_02500</name>
</gene>
<evidence type="ECO:0008006" key="3">
    <source>
        <dbReference type="Google" id="ProtNLM"/>
    </source>
</evidence>
<comment type="caution">
    <text evidence="1">The sequence shown here is derived from an EMBL/GenBank/DDBJ whole genome shotgun (WGS) entry which is preliminary data.</text>
</comment>
<accession>A0ABY6SU92</accession>
<sequence length="184" mass="21895">MKKRAFIIIIIFFISIVMVRCDMYYQYNNLTPQIQHGEFPFELKYEFNGEIYEINDTVICDFDGFDITGGFCKCRMWKESLKSGNGRLTIILDENVPSVLEPERINERSELYFNYGDGEYYMDDCKSCNPAYVGPHFFYVERYQKTPKVTYNDLTPLTEDQLQKYFGIKIIDWKFSKPIKNIFL</sequence>
<dbReference type="EMBL" id="UYIN01000008">
    <property type="protein sequence ID" value="VDG72157.1"/>
    <property type="molecule type" value="Genomic_DNA"/>
</dbReference>
<protein>
    <recommendedName>
        <fullName evidence="3">Lipoprotein</fullName>
    </recommendedName>
</protein>
<evidence type="ECO:0000313" key="1">
    <source>
        <dbReference type="EMBL" id="VDG72157.1"/>
    </source>
</evidence>